<feature type="domain" description="N-acetyltransferase" evidence="1">
    <location>
        <begin position="1"/>
        <end position="140"/>
    </location>
</feature>
<dbReference type="Proteomes" id="UP000202440">
    <property type="component" value="Chromosome"/>
</dbReference>
<dbReference type="EMBL" id="CP022530">
    <property type="protein sequence ID" value="ASP37646.1"/>
    <property type="molecule type" value="Genomic_DNA"/>
</dbReference>
<dbReference type="InterPro" id="IPR016181">
    <property type="entry name" value="Acyl_CoA_acyltransferase"/>
</dbReference>
<evidence type="ECO:0000313" key="2">
    <source>
        <dbReference type="EMBL" id="ASP37646.1"/>
    </source>
</evidence>
<reference evidence="2 3" key="1">
    <citation type="submission" date="2017-07" db="EMBL/GenBank/DDBJ databases">
        <title>Annotated genome sequence of Bacterioplanes sanyensis isolated from Red Sea.</title>
        <authorList>
            <person name="Rehman Z.U."/>
        </authorList>
    </citation>
    <scope>NUCLEOTIDE SEQUENCE [LARGE SCALE GENOMIC DNA]</scope>
    <source>
        <strain evidence="2 3">NV9</strain>
    </source>
</reference>
<evidence type="ECO:0000313" key="3">
    <source>
        <dbReference type="Proteomes" id="UP000202440"/>
    </source>
</evidence>
<dbReference type="InterPro" id="IPR000182">
    <property type="entry name" value="GNAT_dom"/>
</dbReference>
<proteinExistence type="predicted"/>
<accession>A0A222FGD2</accession>
<keyword evidence="3" id="KW-1185">Reference proteome</keyword>
<protein>
    <recommendedName>
        <fullName evidence="1">N-acetyltransferase domain-containing protein</fullName>
    </recommendedName>
</protein>
<dbReference type="KEGG" id="bsan:CHH28_02700"/>
<dbReference type="PROSITE" id="PS51186">
    <property type="entry name" value="GNAT"/>
    <property type="match status" value="1"/>
</dbReference>
<dbReference type="RefSeq" id="WP_094058859.1">
    <property type="nucleotide sequence ID" value="NZ_CP022530.1"/>
</dbReference>
<evidence type="ECO:0000259" key="1">
    <source>
        <dbReference type="PROSITE" id="PS51186"/>
    </source>
</evidence>
<gene>
    <name evidence="2" type="ORF">CHH28_02700</name>
</gene>
<dbReference type="GO" id="GO:0016747">
    <property type="term" value="F:acyltransferase activity, transferring groups other than amino-acyl groups"/>
    <property type="evidence" value="ECO:0007669"/>
    <property type="project" value="InterPro"/>
</dbReference>
<sequence length="142" mass="16668">MIKELTDEFIEPVFTLMKANMEPYYIARNEPWNEEPIRKHFLDQHGIVLEQDGRLKGFSFYQLIGERLHIHTLHIPPELQNRNIGGRFLIWYRQKANILGLKYISCGVFASNQARDMYRRIGFEEVGEDNGVIQMSLPVTES</sequence>
<name>A0A222FGD2_9GAMM</name>
<dbReference type="Gene3D" id="3.40.630.30">
    <property type="match status" value="1"/>
</dbReference>
<dbReference type="SUPFAM" id="SSF55729">
    <property type="entry name" value="Acyl-CoA N-acyltransferases (Nat)"/>
    <property type="match status" value="1"/>
</dbReference>
<dbReference type="Pfam" id="PF13673">
    <property type="entry name" value="Acetyltransf_10"/>
    <property type="match status" value="1"/>
</dbReference>
<dbReference type="AlphaFoldDB" id="A0A222FGD2"/>
<organism evidence="2 3">
    <name type="scientific">Bacterioplanes sanyensis</name>
    <dbReference type="NCBI Taxonomy" id="1249553"/>
    <lineage>
        <taxon>Bacteria</taxon>
        <taxon>Pseudomonadati</taxon>
        <taxon>Pseudomonadota</taxon>
        <taxon>Gammaproteobacteria</taxon>
        <taxon>Oceanospirillales</taxon>
        <taxon>Oceanospirillaceae</taxon>
        <taxon>Bacterioplanes</taxon>
    </lineage>
</organism>
<dbReference type="CDD" id="cd04301">
    <property type="entry name" value="NAT_SF"/>
    <property type="match status" value="1"/>
</dbReference>
<dbReference type="OrthoDB" id="6871659at2"/>